<name>A0ABY6UAC2_BIOOC</name>
<feature type="repeat" description="ANK" evidence="3">
    <location>
        <begin position="424"/>
        <end position="446"/>
    </location>
</feature>
<dbReference type="PANTHER" id="PTHR24123">
    <property type="entry name" value="ANKYRIN REPEAT-CONTAINING"/>
    <property type="match status" value="1"/>
</dbReference>
<dbReference type="Pfam" id="PF12796">
    <property type="entry name" value="Ank_2"/>
    <property type="match status" value="3"/>
</dbReference>
<dbReference type="InterPro" id="IPR051165">
    <property type="entry name" value="Multifunctional_ANK_Repeat"/>
</dbReference>
<dbReference type="InterPro" id="IPR002110">
    <property type="entry name" value="Ankyrin_rpt"/>
</dbReference>
<evidence type="ECO:0000256" key="2">
    <source>
        <dbReference type="ARBA" id="ARBA00023043"/>
    </source>
</evidence>
<gene>
    <name evidence="4" type="ORF">CLO192961_LOCUS224638</name>
</gene>
<dbReference type="Proteomes" id="UP000766486">
    <property type="component" value="Unassembled WGS sequence"/>
</dbReference>
<evidence type="ECO:0000313" key="5">
    <source>
        <dbReference type="Proteomes" id="UP000766486"/>
    </source>
</evidence>
<accession>A0ABY6UAC2</accession>
<dbReference type="EMBL" id="CABFNS010000779">
    <property type="protein sequence ID" value="VUC28031.1"/>
    <property type="molecule type" value="Genomic_DNA"/>
</dbReference>
<keyword evidence="5" id="KW-1185">Reference proteome</keyword>
<proteinExistence type="predicted"/>
<dbReference type="SUPFAM" id="SSF48403">
    <property type="entry name" value="Ankyrin repeat"/>
    <property type="match status" value="3"/>
</dbReference>
<keyword evidence="2 3" id="KW-0040">ANK repeat</keyword>
<evidence type="ECO:0000256" key="3">
    <source>
        <dbReference type="PROSITE-ProRule" id="PRU00023"/>
    </source>
</evidence>
<evidence type="ECO:0000313" key="4">
    <source>
        <dbReference type="EMBL" id="VUC28031.1"/>
    </source>
</evidence>
<dbReference type="Pfam" id="PF00023">
    <property type="entry name" value="Ank"/>
    <property type="match status" value="3"/>
</dbReference>
<feature type="repeat" description="ANK" evidence="3">
    <location>
        <begin position="112"/>
        <end position="141"/>
    </location>
</feature>
<dbReference type="PROSITE" id="PS50088">
    <property type="entry name" value="ANK_REPEAT"/>
    <property type="match status" value="4"/>
</dbReference>
<feature type="repeat" description="ANK" evidence="3">
    <location>
        <begin position="494"/>
        <end position="527"/>
    </location>
</feature>
<sequence>MSPIEELPSEIVAQIANSSLRGPKHLSSLKDFSALARSSSHFYSILNYLLYQHNIKHGQPHKSCVLWAARHGSINTLKRAHSYGADLNIDGSRNESDFTIPLRDLPCGFIATALHLSIRHEHMDIFRYLLDQKVDIDTPSRELCSCTAGRDVKIFPLHTALCHSTNPLFAQDLIAKGAYLVAKKVPAILYMEQLEGYGEAINHLLQKSEPLAMGASLQYAVRKKRLDLIRELLEKEADIAYKNPSSDQTVLHVALDDQVPDLEVLKLLLAHPKAPLTITGHYRMNPIHFCASKPELVEAMKLLLAHPNANLLPAARGRATAFHLAAKSGSAPMFSLLLRHAGANLNDLARWHGRDKLLHLALHYIVDNLDIVKFLLEQPGAPVSLPGGDMKTPLHICAANPASLEVAKLLLAHPSIEPPECDSSGNTPLLRAAKSGSIPMIELLLSQPEVNVSTADVEGLTPLHVCAANPALVEVAQRLLAHPTFSIEPQGDRNGATPLLNAAKSGSLPMIRLILSQPGIDVSAANTLKQTPLHVCAANPELVEATKLLLAHPDIQTTVEDIYGMSPVACAAKSGSIAMFDLLADRPEVDISSRGDGQSVLDVVCSSSENEETMLFIEYLLDRGAPINGGLHADDGPLYCAISEHNLEIALMLLSRGASLKVNIDARHDWSTLHYLLQKPHPRQTEVLRELLARRAVPDQWIVRDEDVPYDASSSKTDETPLFFALASANNVECAKLLLDAGANADAVSTIRSGIYSSQQSMLAALFRKKFRDPDSSSITEGNVESIKQGVVLLLQRGTSIGPIEGEWSAFRFASDAAHYVNNWALLNLLLGHATRHNIHPDHVQELIANYGEDAVELTAALARFKEKLLAEHGVERENEGDSNCR</sequence>
<dbReference type="PANTHER" id="PTHR24123:SF33">
    <property type="entry name" value="PROTEIN HOS4"/>
    <property type="match status" value="1"/>
</dbReference>
<dbReference type="PROSITE" id="PS50297">
    <property type="entry name" value="ANK_REP_REGION"/>
    <property type="match status" value="1"/>
</dbReference>
<dbReference type="InterPro" id="IPR036770">
    <property type="entry name" value="Ankyrin_rpt-contain_sf"/>
</dbReference>
<protein>
    <recommendedName>
        <fullName evidence="6">F-box domain-containing protein</fullName>
    </recommendedName>
</protein>
<keyword evidence="1" id="KW-0677">Repeat</keyword>
<dbReference type="Gene3D" id="1.25.40.20">
    <property type="entry name" value="Ankyrin repeat-containing domain"/>
    <property type="match status" value="4"/>
</dbReference>
<comment type="caution">
    <text evidence="4">The sequence shown here is derived from an EMBL/GenBank/DDBJ whole genome shotgun (WGS) entry which is preliminary data.</text>
</comment>
<feature type="repeat" description="ANK" evidence="3">
    <location>
        <begin position="717"/>
        <end position="750"/>
    </location>
</feature>
<organism evidence="4 5">
    <name type="scientific">Bionectria ochroleuca</name>
    <name type="common">Gliocladium roseum</name>
    <dbReference type="NCBI Taxonomy" id="29856"/>
    <lineage>
        <taxon>Eukaryota</taxon>
        <taxon>Fungi</taxon>
        <taxon>Dikarya</taxon>
        <taxon>Ascomycota</taxon>
        <taxon>Pezizomycotina</taxon>
        <taxon>Sordariomycetes</taxon>
        <taxon>Hypocreomycetidae</taxon>
        <taxon>Hypocreales</taxon>
        <taxon>Bionectriaceae</taxon>
        <taxon>Clonostachys</taxon>
    </lineage>
</organism>
<dbReference type="SMART" id="SM00248">
    <property type="entry name" value="ANK"/>
    <property type="match status" value="17"/>
</dbReference>
<evidence type="ECO:0000256" key="1">
    <source>
        <dbReference type="ARBA" id="ARBA00022737"/>
    </source>
</evidence>
<reference evidence="4 5" key="1">
    <citation type="submission" date="2019-06" db="EMBL/GenBank/DDBJ databases">
        <authorList>
            <person name="Broberg M."/>
        </authorList>
    </citation>
    <scope>NUCLEOTIDE SEQUENCE [LARGE SCALE GENOMIC DNA]</scope>
</reference>
<evidence type="ECO:0008006" key="6">
    <source>
        <dbReference type="Google" id="ProtNLM"/>
    </source>
</evidence>